<dbReference type="SUPFAM" id="SSF57667">
    <property type="entry name" value="beta-beta-alpha zinc fingers"/>
    <property type="match status" value="30"/>
</dbReference>
<dbReference type="InterPro" id="IPR013087">
    <property type="entry name" value="Znf_C2H2_type"/>
</dbReference>
<feature type="domain" description="C2H2-type" evidence="15">
    <location>
        <begin position="2272"/>
        <end position="2299"/>
    </location>
</feature>
<dbReference type="GO" id="GO:0005634">
    <property type="term" value="C:nucleus"/>
    <property type="evidence" value="ECO:0007669"/>
    <property type="project" value="UniProtKB-SubCell"/>
</dbReference>
<feature type="domain" description="C2H2-type" evidence="15">
    <location>
        <begin position="1418"/>
        <end position="1445"/>
    </location>
</feature>
<protein>
    <recommendedName>
        <fullName evidence="12">Zinc finger protein 865</fullName>
    </recommendedName>
</protein>
<feature type="domain" description="C2H2-type" evidence="15">
    <location>
        <begin position="1580"/>
        <end position="1607"/>
    </location>
</feature>
<evidence type="ECO:0000256" key="8">
    <source>
        <dbReference type="ARBA" id="ARBA00023015"/>
    </source>
</evidence>
<dbReference type="Pfam" id="PF13912">
    <property type="entry name" value="zf-C2H2_6"/>
    <property type="match status" value="3"/>
</dbReference>
<dbReference type="FunFam" id="3.30.160.60:FF:000226">
    <property type="entry name" value="Zinc finger protein 236 variant"/>
    <property type="match status" value="1"/>
</dbReference>
<feature type="domain" description="C2H2-type" evidence="15">
    <location>
        <begin position="800"/>
        <end position="827"/>
    </location>
</feature>
<evidence type="ECO:0000256" key="3">
    <source>
        <dbReference type="ARBA" id="ARBA00006991"/>
    </source>
</evidence>
<accession>A0A7R9P3D1</accession>
<dbReference type="FunFam" id="3.30.160.60:FF:000145">
    <property type="entry name" value="Zinc finger protein 574"/>
    <property type="match status" value="1"/>
</dbReference>
<keyword evidence="4" id="KW-0479">Metal-binding</keyword>
<evidence type="ECO:0000256" key="13">
    <source>
        <dbReference type="PROSITE-ProRule" id="PRU00042"/>
    </source>
</evidence>
<dbReference type="FunFam" id="3.30.160.60:FF:001345">
    <property type="entry name" value="zinc finger protein 646"/>
    <property type="match status" value="1"/>
</dbReference>
<dbReference type="FunFam" id="3.30.160.60:FF:000446">
    <property type="entry name" value="Zinc finger protein"/>
    <property type="match status" value="2"/>
</dbReference>
<dbReference type="GO" id="GO:0008270">
    <property type="term" value="F:zinc ion binding"/>
    <property type="evidence" value="ECO:0007669"/>
    <property type="project" value="UniProtKB-KW"/>
</dbReference>
<feature type="domain" description="C2H2-type" evidence="15">
    <location>
        <begin position="2078"/>
        <end position="2105"/>
    </location>
</feature>
<feature type="domain" description="C2H2-type" evidence="15">
    <location>
        <begin position="884"/>
        <end position="911"/>
    </location>
</feature>
<dbReference type="FunFam" id="3.30.160.60:FF:001498">
    <property type="entry name" value="Zinc finger protein 404"/>
    <property type="match status" value="1"/>
</dbReference>
<comment type="subcellular location">
    <subcellularLocation>
        <location evidence="2">Nucleus</location>
    </subcellularLocation>
</comment>
<feature type="domain" description="C2H2-type" evidence="15">
    <location>
        <begin position="2216"/>
        <end position="2243"/>
    </location>
</feature>
<feature type="domain" description="C2H2-type" evidence="15">
    <location>
        <begin position="1362"/>
        <end position="1389"/>
    </location>
</feature>
<evidence type="ECO:0000256" key="12">
    <source>
        <dbReference type="ARBA" id="ARBA00068876"/>
    </source>
</evidence>
<evidence type="ECO:0000313" key="16">
    <source>
        <dbReference type="EMBL" id="CAD7568330.1"/>
    </source>
</evidence>
<proteinExistence type="inferred from homology"/>
<feature type="domain" description="C2H2-type" evidence="15">
    <location>
        <begin position="2244"/>
        <end position="2271"/>
    </location>
</feature>
<feature type="domain" description="C2H2-type" evidence="15">
    <location>
        <begin position="1474"/>
        <end position="1501"/>
    </location>
</feature>
<dbReference type="Pfam" id="PF13894">
    <property type="entry name" value="zf-C2H2_4"/>
    <property type="match status" value="1"/>
</dbReference>
<feature type="domain" description="C2H2-type" evidence="15">
    <location>
        <begin position="1200"/>
        <end position="1227"/>
    </location>
</feature>
<dbReference type="GO" id="GO:0048598">
    <property type="term" value="P:embryonic morphogenesis"/>
    <property type="evidence" value="ECO:0007669"/>
    <property type="project" value="UniProtKB-ARBA"/>
</dbReference>
<dbReference type="FunFam" id="3.30.160.60:FF:000624">
    <property type="entry name" value="zinc finger protein 697"/>
    <property type="match status" value="3"/>
</dbReference>
<feature type="domain" description="C2H2-type" evidence="15">
    <location>
        <begin position="1608"/>
        <end position="1635"/>
    </location>
</feature>
<feature type="domain" description="C2H2-type" evidence="15">
    <location>
        <begin position="1261"/>
        <end position="1288"/>
    </location>
</feature>
<feature type="domain" description="C2H2-type" evidence="15">
    <location>
        <begin position="1390"/>
        <end position="1417"/>
    </location>
</feature>
<dbReference type="Gene3D" id="3.30.160.60">
    <property type="entry name" value="Classic Zinc Finger"/>
    <property type="match status" value="41"/>
</dbReference>
<dbReference type="FunFam" id="3.30.160.60:FF:000130">
    <property type="entry name" value="Spalt-like transcription factor 4"/>
    <property type="match status" value="1"/>
</dbReference>
<dbReference type="FunFam" id="3.30.160.60:FF:002343">
    <property type="entry name" value="Zinc finger protein 33A"/>
    <property type="match status" value="1"/>
</dbReference>
<keyword evidence="11" id="KW-0539">Nucleus</keyword>
<dbReference type="SMART" id="SM00746">
    <property type="entry name" value="TRASH"/>
    <property type="match status" value="6"/>
</dbReference>
<dbReference type="GO" id="GO:0000981">
    <property type="term" value="F:DNA-binding transcription factor activity, RNA polymerase II-specific"/>
    <property type="evidence" value="ECO:0007669"/>
    <property type="project" value="TreeGrafter"/>
</dbReference>
<feature type="domain" description="C2H2-type" evidence="15">
    <location>
        <begin position="2414"/>
        <end position="2441"/>
    </location>
</feature>
<feature type="domain" description="C2H2-type" evidence="15">
    <location>
        <begin position="2442"/>
        <end position="2464"/>
    </location>
</feature>
<feature type="domain" description="C2H2-type" evidence="15">
    <location>
        <begin position="828"/>
        <end position="855"/>
    </location>
</feature>
<dbReference type="FunFam" id="3.30.160.60:FF:000110">
    <property type="entry name" value="Zinc finger protein-like"/>
    <property type="match status" value="2"/>
</dbReference>
<feature type="region of interest" description="Disordered" evidence="14">
    <location>
        <begin position="1747"/>
        <end position="1771"/>
    </location>
</feature>
<dbReference type="EMBL" id="OE179290">
    <property type="protein sequence ID" value="CAD7568330.1"/>
    <property type="molecule type" value="Genomic_DNA"/>
</dbReference>
<feature type="domain" description="C2H2-type" evidence="15">
    <location>
        <begin position="1725"/>
        <end position="1747"/>
    </location>
</feature>
<dbReference type="PROSITE" id="PS00028">
    <property type="entry name" value="ZINC_FINGER_C2H2_1"/>
    <property type="match status" value="47"/>
</dbReference>
<evidence type="ECO:0000256" key="1">
    <source>
        <dbReference type="ARBA" id="ARBA00003767"/>
    </source>
</evidence>
<dbReference type="FunFam" id="3.30.160.60:FF:001235">
    <property type="entry name" value="Si:ch211-119o8.6"/>
    <property type="match status" value="1"/>
</dbReference>
<feature type="domain" description="C2H2-type" evidence="15">
    <location>
        <begin position="2384"/>
        <end position="2411"/>
    </location>
</feature>
<dbReference type="FunFam" id="3.30.160.60:FF:000065">
    <property type="entry name" value="B-cell CLL/lymphoma 6, member B"/>
    <property type="match status" value="1"/>
</dbReference>
<keyword evidence="10" id="KW-0804">Transcription</keyword>
<evidence type="ECO:0000256" key="10">
    <source>
        <dbReference type="ARBA" id="ARBA00023163"/>
    </source>
</evidence>
<evidence type="ECO:0000256" key="4">
    <source>
        <dbReference type="ARBA" id="ARBA00022723"/>
    </source>
</evidence>
<feature type="domain" description="C2H2-type" evidence="15">
    <location>
        <begin position="1864"/>
        <end position="1891"/>
    </location>
</feature>
<feature type="domain" description="C2H2-type" evidence="15">
    <location>
        <begin position="1172"/>
        <end position="1199"/>
    </location>
</feature>
<feature type="domain" description="C2H2-type" evidence="15">
    <location>
        <begin position="2136"/>
        <end position="2158"/>
    </location>
</feature>
<feature type="domain" description="C2H2-type" evidence="15">
    <location>
        <begin position="856"/>
        <end position="883"/>
    </location>
</feature>
<dbReference type="FunFam" id="3.30.160.60:FF:000100">
    <property type="entry name" value="Zinc finger 45-like"/>
    <property type="match status" value="2"/>
</dbReference>
<comment type="function">
    <text evidence="1">May be involved in transcriptional regulation.</text>
</comment>
<dbReference type="InterPro" id="IPR050752">
    <property type="entry name" value="C2H2-ZF_domain"/>
</dbReference>
<dbReference type="Pfam" id="PF00096">
    <property type="entry name" value="zf-C2H2"/>
    <property type="match status" value="18"/>
</dbReference>
<feature type="domain" description="C2H2-type" evidence="15">
    <location>
        <begin position="2108"/>
        <end position="2135"/>
    </location>
</feature>
<feature type="domain" description="C2H2-type" evidence="15">
    <location>
        <begin position="1446"/>
        <end position="1473"/>
    </location>
</feature>
<feature type="domain" description="C2H2-type" evidence="15">
    <location>
        <begin position="1920"/>
        <end position="1947"/>
    </location>
</feature>
<evidence type="ECO:0000256" key="9">
    <source>
        <dbReference type="ARBA" id="ARBA00023125"/>
    </source>
</evidence>
<feature type="domain" description="C2H2-type" evidence="15">
    <location>
        <begin position="1636"/>
        <end position="1663"/>
    </location>
</feature>
<feature type="domain" description="C2H2-type" evidence="15">
    <location>
        <begin position="1332"/>
        <end position="1359"/>
    </location>
</feature>
<evidence type="ECO:0000256" key="6">
    <source>
        <dbReference type="ARBA" id="ARBA00022771"/>
    </source>
</evidence>
<feature type="domain" description="C2H2-type" evidence="15">
    <location>
        <begin position="1289"/>
        <end position="1311"/>
    </location>
</feature>
<comment type="similarity">
    <text evidence="3">Belongs to the krueppel C2H2-type zinc-finger protein family.</text>
</comment>
<dbReference type="PANTHER" id="PTHR24384:SF189">
    <property type="entry name" value="C2H2-TYPE DOMAIN-CONTAINING PROTEIN-RELATED"/>
    <property type="match status" value="1"/>
</dbReference>
<feature type="region of interest" description="Disordered" evidence="14">
    <location>
        <begin position="1985"/>
        <end position="2024"/>
    </location>
</feature>
<feature type="domain" description="C2H2-type" evidence="15">
    <location>
        <begin position="763"/>
        <end position="799"/>
    </location>
</feature>
<feature type="domain" description="C2H2-type" evidence="15">
    <location>
        <begin position="978"/>
        <end position="1005"/>
    </location>
</feature>
<feature type="domain" description="C2H2-type" evidence="15">
    <location>
        <begin position="1779"/>
        <end position="1806"/>
    </location>
</feature>
<feature type="domain" description="C2H2-type" evidence="15">
    <location>
        <begin position="1892"/>
        <end position="1919"/>
    </location>
</feature>
<evidence type="ECO:0000259" key="15">
    <source>
        <dbReference type="PROSITE" id="PS50157"/>
    </source>
</evidence>
<keyword evidence="5" id="KW-0677">Repeat</keyword>
<dbReference type="FunFam" id="3.30.160.60:FF:000925">
    <property type="entry name" value="Zinc finger protein 668"/>
    <property type="match status" value="1"/>
</dbReference>
<dbReference type="PANTHER" id="PTHR24384">
    <property type="entry name" value="FINGER PUTATIVE TRANSCRIPTION FACTOR FAMILY-RELATED"/>
    <property type="match status" value="1"/>
</dbReference>
<feature type="domain" description="C2H2-type" evidence="15">
    <location>
        <begin position="716"/>
        <end position="744"/>
    </location>
</feature>
<gene>
    <name evidence="16" type="ORF">TCMB3V08_LOCUS1099</name>
</gene>
<evidence type="ECO:0000256" key="2">
    <source>
        <dbReference type="ARBA" id="ARBA00004123"/>
    </source>
</evidence>
<keyword evidence="7" id="KW-0862">Zinc</keyword>
<feature type="domain" description="C2H2-type" evidence="15">
    <location>
        <begin position="1006"/>
        <end position="1033"/>
    </location>
</feature>
<dbReference type="InterPro" id="IPR011017">
    <property type="entry name" value="TRASH_dom"/>
</dbReference>
<feature type="domain" description="C2H2-type" evidence="15">
    <location>
        <begin position="1118"/>
        <end position="1145"/>
    </location>
</feature>
<name>A0A7R9P3D1_TIMCA</name>
<feature type="domain" description="C2H2-type" evidence="15">
    <location>
        <begin position="1502"/>
        <end position="1524"/>
    </location>
</feature>
<dbReference type="PROSITE" id="PS50157">
    <property type="entry name" value="ZINC_FINGER_C2H2_2"/>
    <property type="match status" value="52"/>
</dbReference>
<feature type="domain" description="C2H2-type" evidence="15">
    <location>
        <begin position="1034"/>
        <end position="1061"/>
    </location>
</feature>
<feature type="domain" description="C2H2-type" evidence="15">
    <location>
        <begin position="1231"/>
        <end position="1258"/>
    </location>
</feature>
<dbReference type="InterPro" id="IPR036236">
    <property type="entry name" value="Znf_C2H2_sf"/>
</dbReference>
<evidence type="ECO:0000256" key="5">
    <source>
        <dbReference type="ARBA" id="ARBA00022737"/>
    </source>
</evidence>
<dbReference type="InterPro" id="IPR012934">
    <property type="entry name" value="Znf_AD"/>
</dbReference>
<feature type="domain" description="C2H2-type" evidence="15">
    <location>
        <begin position="950"/>
        <end position="977"/>
    </location>
</feature>
<feature type="domain" description="C2H2-type" evidence="15">
    <location>
        <begin position="1527"/>
        <end position="1555"/>
    </location>
</feature>
<feature type="domain" description="C2H2-type" evidence="15">
    <location>
        <begin position="2517"/>
        <end position="2539"/>
    </location>
</feature>
<feature type="domain" description="C2H2-type" evidence="15">
    <location>
        <begin position="2544"/>
        <end position="2570"/>
    </location>
</feature>
<feature type="region of interest" description="Disordered" evidence="14">
    <location>
        <begin position="2156"/>
        <end position="2183"/>
    </location>
</feature>
<feature type="domain" description="C2H2-type" evidence="15">
    <location>
        <begin position="2047"/>
        <end position="2074"/>
    </location>
</feature>
<feature type="domain" description="C2H2-type" evidence="15">
    <location>
        <begin position="2300"/>
        <end position="2327"/>
    </location>
</feature>
<dbReference type="Pfam" id="PF12874">
    <property type="entry name" value="zf-met"/>
    <property type="match status" value="1"/>
</dbReference>
<feature type="domain" description="C2H2-type" evidence="15">
    <location>
        <begin position="2353"/>
        <end position="2380"/>
    </location>
</feature>
<dbReference type="GO" id="GO:0000978">
    <property type="term" value="F:RNA polymerase II cis-regulatory region sequence-specific DNA binding"/>
    <property type="evidence" value="ECO:0007669"/>
    <property type="project" value="TreeGrafter"/>
</dbReference>
<feature type="domain" description="C2H2-type" evidence="15">
    <location>
        <begin position="1836"/>
        <end position="1863"/>
    </location>
</feature>
<dbReference type="SMART" id="SM00355">
    <property type="entry name" value="ZnF_C2H2"/>
    <property type="match status" value="55"/>
</dbReference>
<dbReference type="SMART" id="SM00868">
    <property type="entry name" value="zf-AD"/>
    <property type="match status" value="1"/>
</dbReference>
<feature type="compositionally biased region" description="Basic residues" evidence="14">
    <location>
        <begin position="2165"/>
        <end position="2174"/>
    </location>
</feature>
<keyword evidence="9" id="KW-0238">DNA-binding</keyword>
<evidence type="ECO:0000256" key="7">
    <source>
        <dbReference type="ARBA" id="ARBA00022833"/>
    </source>
</evidence>
<evidence type="ECO:0000256" key="11">
    <source>
        <dbReference type="ARBA" id="ARBA00023242"/>
    </source>
</evidence>
<reference evidence="16" key="1">
    <citation type="submission" date="2020-11" db="EMBL/GenBank/DDBJ databases">
        <authorList>
            <person name="Tran Van P."/>
        </authorList>
    </citation>
    <scope>NUCLEOTIDE SEQUENCE</scope>
</reference>
<organism evidence="16">
    <name type="scientific">Timema californicum</name>
    <name type="common">California timema</name>
    <name type="synonym">Walking stick</name>
    <dbReference type="NCBI Taxonomy" id="61474"/>
    <lineage>
        <taxon>Eukaryota</taxon>
        <taxon>Metazoa</taxon>
        <taxon>Ecdysozoa</taxon>
        <taxon>Arthropoda</taxon>
        <taxon>Hexapoda</taxon>
        <taxon>Insecta</taxon>
        <taxon>Pterygota</taxon>
        <taxon>Neoptera</taxon>
        <taxon>Polyneoptera</taxon>
        <taxon>Phasmatodea</taxon>
        <taxon>Timematodea</taxon>
        <taxon>Timematoidea</taxon>
        <taxon>Timematidae</taxon>
        <taxon>Timema</taxon>
    </lineage>
</organism>
<feature type="domain" description="C2H2-type" evidence="15">
    <location>
        <begin position="1667"/>
        <end position="1694"/>
    </location>
</feature>
<feature type="domain" description="C2H2-type" evidence="15">
    <location>
        <begin position="921"/>
        <end position="948"/>
    </location>
</feature>
<feature type="domain" description="C2H2-type" evidence="15">
    <location>
        <begin position="2189"/>
        <end position="2213"/>
    </location>
</feature>
<keyword evidence="6 13" id="KW-0863">Zinc-finger</keyword>
<sequence length="2578" mass="296655">MGRSRLLLVITQSRGSQKLSPNSLLLKTFIPAPGLSLHLRKFGYRPLSTSLETDCLELPSGDLVERPHILPRGRPDRIFRDLSLLEGCKDSQVLVYMKLAWAQIASRLPYTGPLSLAGSSYSSHLLSSFHRYLISPAGTELPLVHQRFPPLASSNSPPSAGLRLPGANSVPLRPAISPPLLETPPFLVAHNVIYCARLQRSLQLQPRLSRHITLQHDVFRCCHLTTVTPVVSSTLARFPFLSQYRAALLLTSKSRGQIPRATLSESVATVLNAPESLSNMFLCRLLSLALCTTCLNRNAQAGITRYLASPPSLTRLEGGSRLPRFGSEVTFRRRRRGCVKGMREWAKNCGRSDLCKLPSEKLSKFRLCANHFELHWFLNPKYKTRFKPSLQPIPTIFYNNLRDFVPKSLQNSCPLSNEVQKIDENIEEVLQLEIPTEANRPEVLSACSVVSDISEKMCRLCAQLVHESKLIDIFSHEISKINKFLPEKVREVALHVSQSSLISSDRMKPRLGNWAISVEDGLPAHACTSCVHKLNDCDEAVSLFISADRKLRTLFHNVDESTSQILDKIPVIIDEDHRLPVRLETFGGSEQTYTITNADNLPVQYIDEEFQDQLSQNGSKVYVIFKKDYVASDINAEDSRPGSMFEGEEFEVLSREELESREAEGCCENEENCDYVQGDFGHLVSVSLGREMEAETAPAEDGVVIKNISTTEVKQYRCLNCDQTFNENSKLLIHEITEHIVEKQTKANNESLVSHIRYRREKMECKECGSVFNGRKPLKKHIREAALWRHARIHTINRNVLCSQCGKILSNSQSLRVHMRTHSSDRPCSCPTCGKSFKDNASLTRHEVMHSALRNFRCDICQRAFYSKALVKQHKLSHSGVKPHKCNVCGASFNRLGNLNQHKKKHIDSDGKNESNNEIAYECVVCNKRMRSELTLKYHLAKHTGEKKPFDCTACGKRFTAIEPYRVHMRIHTGERPYVCNTCDKDFRSAYTLKQHMGLHKDECPYPCPFCERRFKRLQSLIVHKRTHTGEKPHQCPECGRRFAQKGDMLKHMKTHFRDQPYLGSQVPEEMVLEIDNIAEFALSDTDMTNDCEVCHTTFTDTLALAGHKMAAHSASTFQCNFCDLEFNNNNQLEEHEKIHKSRTVECPICGKTVGARGFKLHLNQHKNTNSFVCVTCVKVFPNEIELKSHTSAHSHEKRHLCETCGKSFNIKTAMMEHVRVHLNDEDKEKFECDTCHTLYSSKNILKRHMILHDKAKEKKYACETCGKTFYKLPNLRLHIKVHSEDRPFKCSCCSMAFKWKKNLDTHTSIHELGTDNHSKDNERIRKATPRVQCEVCGKYLASKWNLSVHMKRHNGNFTGSHMCHICGKTLCDSQAMSRHLKVHMGIKPFECKICNKHFGTKMSRDDHERTHTGEKPFCCDLCGKCFGSKPHLHVHRAIHSDERPYHCPYCPKAFRRRPHLVLHVRTHTGEKPFACEVCSRAFVQKNDMTKHMLTHSSERPFVCECGVSFRQKRDLNRHKKKHTDGLACDACQAVFPTVLSLVTHKMESHKSSKMRCKYCNTECDKDQLETHEDSHNLPVVCPVCWKSFSSDSSLKQHFIQHKRANIHICTMCVKVFPTKSKLRAHMSSHMKEKRHLCETCGKEFKYRNAMMQHAQTHLDDEKREKFKCDVCNTLFKSKPILKNHMALHNEARESKYVCEICGKKFFKPYSLKVHIQVHYDERPFKCTCCDMAFKWKKNLDNHKRTHGIGADRNGKSIRPPRNGKPLKDRRPREVMPRVQCEICGKSLASKASLQFHMKRHNGIVTELVCEICGKTMCSSQAMNRHLKIHQGIKPFQCKFCGRTFRTKICRDDHERTHTGEKPFRCDFCGKCFGCKPLLTVHRAIHLDLRPYTCSYCSKAFRRRPHLVQHVRTHTGEKPFACEICLRAFAQKGDMTKHMLTHSEERPFICECEITENLEITSEFQTGNENEVKLFNHLQTFDSVDDSKSRSKSLSPKEADDDCMSAGSLPRTSTSPTGDTDEDDLDSFPVITMFPITSQEKPHKLAHSCRTCGKSFRQQYLVLQHEQIHLDDEKRKKFKCDVCNALLKTKRILKLHMTVHDETREDKYECEICGKKFFTTLALKQHVRVHCDERPYRCAYCGKAFKWSKNLTNHHRTHGIGIKPKGSKPKKSVTKPKGEKQTRLNTPRLQCQVCGKSLASKQTLYIHMRFHNGNLFQCILCGKTFNTKEGRNAHERAHTGEKQFCCDICGKFFGNKQLLRVHRGIHFDDRPHTCSYCSKAFRRRTHLVQHIRTHTGEKPYACEICPRAFAQVGDLSKHKLTHSGEREFVCECGETFKQKRNLDQHKKKNQFNHVCQICGKGFKMNYLLLEHSQIHLDDKEREKFYCDVCSSVFKRKRNLIRHMAVHGEVEENKYKCEKCDKTFSKQIGLSTHLKVHCDERPFGCTSCDMTFKWRKNLINHYKTHEVGNNKRSYTRSKIFCVGSKDKDVNQEPGVKTRLECQNHLTQHIRTHTGEKPYACEICPRAFAQVGDLRKHKMTHLEKIFFCECGEKFRHKRALEQHKKTHADIERRRFLLPNL</sequence>
<feature type="domain" description="C2H2-type" evidence="15">
    <location>
        <begin position="1697"/>
        <end position="1724"/>
    </location>
</feature>
<keyword evidence="8" id="KW-0805">Transcription regulation</keyword>
<feature type="domain" description="C2H2-type" evidence="15">
    <location>
        <begin position="1808"/>
        <end position="1835"/>
    </location>
</feature>
<evidence type="ECO:0000256" key="14">
    <source>
        <dbReference type="SAM" id="MobiDB-lite"/>
    </source>
</evidence>